<proteinExistence type="predicted"/>
<dbReference type="PANTHER" id="PTHR14218">
    <property type="entry name" value="PROTEASE S8 TRIPEPTIDYL PEPTIDASE I CLN2"/>
    <property type="match status" value="1"/>
</dbReference>
<sequence>MNKILVHLEEQNLKLVKYIKKEEYKLEEISKTSFYVYGSPERLERIENILLEKYNISTIIKNNEENLNKFKKSTTSYKIKSKDKTLKKKGIPSPYFYSNQMSKIYGLTAKNSLRVNIGIIELGGGYYSSDLQNYWRTIGLTNFPIVNTISIDGATNNPLDIDSSIEVALDIQIVGGICPKSTINVYFAPNSDQGFYHAIARAINDKCSTISISWAGPEMYWSPSILTTYDNLFKVAVSKGITICVASGDTSSNNGTNTNVVYFPGSSPNVLCCGGTKLICPNLSYDNSTIETTWYDSKTEGSSGGYSSVFLTPTYQLNNVPNYNNIYRGIPDVSGNAEPSTGWIIIYRNTKYAVGGTSAVAPMWAGYLAAINCKTFANNIIYRLKGIGFHDITTGNNEGFNASSGWDPCTGLGSPNGKILSNYFV</sequence>
<dbReference type="GO" id="GO:0004252">
    <property type="term" value="F:serine-type endopeptidase activity"/>
    <property type="evidence" value="ECO:0007669"/>
    <property type="project" value="InterPro"/>
</dbReference>
<dbReference type="InterPro" id="IPR030400">
    <property type="entry name" value="Sedolisin_dom"/>
</dbReference>
<dbReference type="GO" id="GO:0008240">
    <property type="term" value="F:tripeptidyl-peptidase activity"/>
    <property type="evidence" value="ECO:0007669"/>
    <property type="project" value="TreeGrafter"/>
</dbReference>
<dbReference type="PANTHER" id="PTHR14218:SF15">
    <property type="entry name" value="TRIPEPTIDYL-PEPTIDASE 1"/>
    <property type="match status" value="1"/>
</dbReference>
<evidence type="ECO:0000259" key="1">
    <source>
        <dbReference type="PROSITE" id="PS51695"/>
    </source>
</evidence>
<dbReference type="SUPFAM" id="SSF52743">
    <property type="entry name" value="Subtilisin-like"/>
    <property type="match status" value="1"/>
</dbReference>
<dbReference type="PROSITE" id="PS51695">
    <property type="entry name" value="SEDOLISIN"/>
    <property type="match status" value="1"/>
</dbReference>
<dbReference type="InterPro" id="IPR050819">
    <property type="entry name" value="Tripeptidyl-peptidase_I"/>
</dbReference>
<organism evidence="2">
    <name type="scientific">viral metagenome</name>
    <dbReference type="NCBI Taxonomy" id="1070528"/>
    <lineage>
        <taxon>unclassified sequences</taxon>
        <taxon>metagenomes</taxon>
        <taxon>organismal metagenomes</taxon>
    </lineage>
</organism>
<dbReference type="InterPro" id="IPR036852">
    <property type="entry name" value="Peptidase_S8/S53_dom_sf"/>
</dbReference>
<evidence type="ECO:0000313" key="2">
    <source>
        <dbReference type="EMBL" id="QHT22390.1"/>
    </source>
</evidence>
<dbReference type="Pfam" id="PF00082">
    <property type="entry name" value="Peptidase_S8"/>
    <property type="match status" value="1"/>
</dbReference>
<name>A0A6C0E1A9_9ZZZZ</name>
<feature type="domain" description="Peptidase S53" evidence="1">
    <location>
        <begin position="95"/>
        <end position="425"/>
    </location>
</feature>
<dbReference type="InterPro" id="IPR000209">
    <property type="entry name" value="Peptidase_S8/S53_dom"/>
</dbReference>
<dbReference type="Gene3D" id="3.40.50.200">
    <property type="entry name" value="Peptidase S8/S53 domain"/>
    <property type="match status" value="1"/>
</dbReference>
<dbReference type="EMBL" id="MN739709">
    <property type="protein sequence ID" value="QHT22390.1"/>
    <property type="molecule type" value="Genomic_DNA"/>
</dbReference>
<protein>
    <recommendedName>
        <fullName evidence="1">Peptidase S53 domain-containing protein</fullName>
    </recommendedName>
</protein>
<dbReference type="CDD" id="cd04056">
    <property type="entry name" value="Peptidases_S53"/>
    <property type="match status" value="1"/>
</dbReference>
<dbReference type="AlphaFoldDB" id="A0A6C0E1A9"/>
<reference evidence="2" key="1">
    <citation type="journal article" date="2020" name="Nature">
        <title>Giant virus diversity and host interactions through global metagenomics.</title>
        <authorList>
            <person name="Schulz F."/>
            <person name="Roux S."/>
            <person name="Paez-Espino D."/>
            <person name="Jungbluth S."/>
            <person name="Walsh D.A."/>
            <person name="Denef V.J."/>
            <person name="McMahon K.D."/>
            <person name="Konstantinidis K.T."/>
            <person name="Eloe-Fadrosh E.A."/>
            <person name="Kyrpides N.C."/>
            <person name="Woyke T."/>
        </authorList>
    </citation>
    <scope>NUCLEOTIDE SEQUENCE</scope>
    <source>
        <strain evidence="2">GVMAG-M-3300023179-111</strain>
    </source>
</reference>
<accession>A0A6C0E1A9</accession>
<dbReference type="GO" id="GO:0006508">
    <property type="term" value="P:proteolysis"/>
    <property type="evidence" value="ECO:0007669"/>
    <property type="project" value="InterPro"/>
</dbReference>